<dbReference type="InterPro" id="IPR001841">
    <property type="entry name" value="Znf_RING"/>
</dbReference>
<feature type="coiled-coil region" evidence="5">
    <location>
        <begin position="188"/>
        <end position="222"/>
    </location>
</feature>
<accession>A0ABP1E559</accession>
<protein>
    <recommendedName>
        <fullName evidence="7">RING-type domain-containing protein</fullName>
    </recommendedName>
</protein>
<feature type="compositionally biased region" description="Polar residues" evidence="6">
    <location>
        <begin position="93"/>
        <end position="103"/>
    </location>
</feature>
<keyword evidence="3" id="KW-0862">Zinc</keyword>
<reference evidence="9" key="1">
    <citation type="submission" date="2024-04" db="EMBL/GenBank/DDBJ databases">
        <authorList>
            <person name="Shaw F."/>
            <person name="Minotto A."/>
        </authorList>
    </citation>
    <scope>NUCLEOTIDE SEQUENCE [LARGE SCALE GENOMIC DNA]</scope>
</reference>
<evidence type="ECO:0000256" key="1">
    <source>
        <dbReference type="ARBA" id="ARBA00022723"/>
    </source>
</evidence>
<dbReference type="SMART" id="SM00184">
    <property type="entry name" value="RING"/>
    <property type="match status" value="1"/>
</dbReference>
<evidence type="ECO:0000313" key="9">
    <source>
        <dbReference type="Proteomes" id="UP001497453"/>
    </source>
</evidence>
<evidence type="ECO:0000256" key="5">
    <source>
        <dbReference type="SAM" id="Coils"/>
    </source>
</evidence>
<dbReference type="Pfam" id="PF26609">
    <property type="entry name" value="DUF8191"/>
    <property type="match status" value="1"/>
</dbReference>
<evidence type="ECO:0000259" key="7">
    <source>
        <dbReference type="PROSITE" id="PS50089"/>
    </source>
</evidence>
<evidence type="ECO:0000256" key="3">
    <source>
        <dbReference type="ARBA" id="ARBA00022833"/>
    </source>
</evidence>
<dbReference type="InterPro" id="IPR017907">
    <property type="entry name" value="Znf_RING_CS"/>
</dbReference>
<feature type="region of interest" description="Disordered" evidence="6">
    <location>
        <begin position="1"/>
        <end position="172"/>
    </location>
</feature>
<evidence type="ECO:0000256" key="4">
    <source>
        <dbReference type="PROSITE-ProRule" id="PRU00175"/>
    </source>
</evidence>
<feature type="compositionally biased region" description="Low complexity" evidence="6">
    <location>
        <begin position="388"/>
        <end position="397"/>
    </location>
</feature>
<proteinExistence type="predicted"/>
<keyword evidence="9" id="KW-1185">Reference proteome</keyword>
<dbReference type="Pfam" id="PF00097">
    <property type="entry name" value="zf-C3HC4"/>
    <property type="match status" value="1"/>
</dbReference>
<dbReference type="PANTHER" id="PTHR23041">
    <property type="entry name" value="RING FINGER DOMAIN-CONTAINING"/>
    <property type="match status" value="1"/>
</dbReference>
<dbReference type="InterPro" id="IPR058504">
    <property type="entry name" value="DUF8191"/>
</dbReference>
<dbReference type="PROSITE" id="PS00518">
    <property type="entry name" value="ZF_RING_1"/>
    <property type="match status" value="1"/>
</dbReference>
<gene>
    <name evidence="8" type="ORF">GFSPODELE1_LOCUS10091</name>
</gene>
<dbReference type="InterPro" id="IPR018957">
    <property type="entry name" value="Znf_C3HC4_RING-type"/>
</dbReference>
<evidence type="ECO:0000313" key="8">
    <source>
        <dbReference type="EMBL" id="CAL1715158.1"/>
    </source>
</evidence>
<dbReference type="EMBL" id="OZ037951">
    <property type="protein sequence ID" value="CAL1715158.1"/>
    <property type="molecule type" value="Genomic_DNA"/>
</dbReference>
<keyword evidence="1" id="KW-0479">Metal-binding</keyword>
<keyword evidence="5" id="KW-0175">Coiled coil</keyword>
<dbReference type="InterPro" id="IPR047134">
    <property type="entry name" value="RNF4"/>
</dbReference>
<sequence>MPGTSSPHPHQRRPGAVTRGRENRPQTPIGEASRRRRSRSPEPWTVEDVNSRPEPTAIRRKRKATVPHPHPQPSTSSAHSHAHSKIIAKAQRDSATPIEQPSADSGPRRTKGKHRPSSDDVEIVVIQDIQSRATGKSRRKERSRSRDASNRLSTKATSVEDSDDDNAESKSYSGSLASADYMRTKTDLEKAHKDVKSFEKKMHKQSKEIDRLRKELALSQQSNAEHCSQLDKLRKQSKKSAETISTIEGHMSCNICMDLMLKPFGLAPCGHVLCQSCLQEWFRTAPAGEDDMFDDDTPEALLYRKKTCPVCRTVVRTRPIPLFVVKSIANALASTKPNSPRRALTPPNADSDPWAGIFLDPAEEDGESDDDESDDDDEDDYDEYDQWSSDADGYGSADDSEPYNGQYTFPRWSPPTVNVSPLDLHFLDTLTGEELSMLRRGCTLQMIQLFDMHYTHDAGLQATVDGNLIYLGWNIRLLPEDDAGEDYMEWVMRDIHERDDRWDKHDKPDGTFEAWRMIREGEDEDDYETTDSEVWAAELAADDDTMDEF</sequence>
<dbReference type="PANTHER" id="PTHR23041:SF78">
    <property type="entry name" value="E3 UBIQUITIN-PROTEIN LIGASE RNF4"/>
    <property type="match status" value="1"/>
</dbReference>
<name>A0ABP1E559_9APHY</name>
<keyword evidence="2 4" id="KW-0863">Zinc-finger</keyword>
<dbReference type="PROSITE" id="PS50089">
    <property type="entry name" value="ZF_RING_2"/>
    <property type="match status" value="1"/>
</dbReference>
<evidence type="ECO:0000256" key="2">
    <source>
        <dbReference type="ARBA" id="ARBA00022771"/>
    </source>
</evidence>
<evidence type="ECO:0000256" key="6">
    <source>
        <dbReference type="SAM" id="MobiDB-lite"/>
    </source>
</evidence>
<feature type="domain" description="RING-type" evidence="7">
    <location>
        <begin position="253"/>
        <end position="312"/>
    </location>
</feature>
<dbReference type="SUPFAM" id="SSF57850">
    <property type="entry name" value="RING/U-box"/>
    <property type="match status" value="1"/>
</dbReference>
<dbReference type="InterPro" id="IPR013083">
    <property type="entry name" value="Znf_RING/FYVE/PHD"/>
</dbReference>
<dbReference type="Gene3D" id="3.30.40.10">
    <property type="entry name" value="Zinc/RING finger domain, C3HC4 (zinc finger)"/>
    <property type="match status" value="1"/>
</dbReference>
<feature type="compositionally biased region" description="Acidic residues" evidence="6">
    <location>
        <begin position="361"/>
        <end position="385"/>
    </location>
</feature>
<feature type="compositionally biased region" description="Polar residues" evidence="6">
    <location>
        <begin position="150"/>
        <end position="159"/>
    </location>
</feature>
<dbReference type="Proteomes" id="UP001497453">
    <property type="component" value="Chromosome 8"/>
</dbReference>
<organism evidence="8 9">
    <name type="scientific">Somion occarium</name>
    <dbReference type="NCBI Taxonomy" id="3059160"/>
    <lineage>
        <taxon>Eukaryota</taxon>
        <taxon>Fungi</taxon>
        <taxon>Dikarya</taxon>
        <taxon>Basidiomycota</taxon>
        <taxon>Agaricomycotina</taxon>
        <taxon>Agaricomycetes</taxon>
        <taxon>Polyporales</taxon>
        <taxon>Cerrenaceae</taxon>
        <taxon>Somion</taxon>
    </lineage>
</organism>
<feature type="region of interest" description="Disordered" evidence="6">
    <location>
        <begin position="335"/>
        <end position="409"/>
    </location>
</feature>